<keyword evidence="2" id="KW-0413">Isomerase</keyword>
<dbReference type="PANTHER" id="PTHR47683:SF2">
    <property type="entry name" value="RNA-BINDING S4 DOMAIN-CONTAINING PROTEIN"/>
    <property type="match status" value="1"/>
</dbReference>
<dbReference type="GO" id="GO:0003723">
    <property type="term" value="F:RNA binding"/>
    <property type="evidence" value="ECO:0007669"/>
    <property type="project" value="UniProtKB-KW"/>
</dbReference>
<dbReference type="AlphaFoldDB" id="S4N6N7"/>
<dbReference type="SUPFAM" id="SSF55174">
    <property type="entry name" value="Alpha-L RNA-binding motif"/>
    <property type="match status" value="1"/>
</dbReference>
<dbReference type="Pfam" id="PF01479">
    <property type="entry name" value="S4"/>
    <property type="match status" value="1"/>
</dbReference>
<dbReference type="CDD" id="cd00165">
    <property type="entry name" value="S4"/>
    <property type="match status" value="1"/>
</dbReference>
<feature type="region of interest" description="Disordered" evidence="4">
    <location>
        <begin position="78"/>
        <end position="143"/>
    </location>
</feature>
<dbReference type="InterPro" id="IPR050343">
    <property type="entry name" value="RsuA_PseudoU_synthase"/>
</dbReference>
<evidence type="ECO:0000259" key="5">
    <source>
        <dbReference type="SMART" id="SM00363"/>
    </source>
</evidence>
<dbReference type="PROSITE" id="PS50889">
    <property type="entry name" value="S4"/>
    <property type="match status" value="1"/>
</dbReference>
<feature type="compositionally biased region" description="Basic and acidic residues" evidence="4">
    <location>
        <begin position="120"/>
        <end position="136"/>
    </location>
</feature>
<evidence type="ECO:0000256" key="4">
    <source>
        <dbReference type="SAM" id="MobiDB-lite"/>
    </source>
</evidence>
<feature type="compositionally biased region" description="Basic and acidic residues" evidence="4">
    <location>
        <begin position="78"/>
        <end position="92"/>
    </location>
</feature>
<dbReference type="FunFam" id="3.10.290.10:FF:000003">
    <property type="entry name" value="Pseudouridine synthase"/>
    <property type="match status" value="1"/>
</dbReference>
<dbReference type="Gene3D" id="3.10.290.10">
    <property type="entry name" value="RNA-binding S4 domain"/>
    <property type="match status" value="1"/>
</dbReference>
<evidence type="ECO:0000313" key="6">
    <source>
        <dbReference type="EMBL" id="GAD04483.1"/>
    </source>
</evidence>
<feature type="domain" description="RNA-binding S4" evidence="5">
    <location>
        <begin position="7"/>
        <end position="65"/>
    </location>
</feature>
<dbReference type="SMART" id="SM00363">
    <property type="entry name" value="S4"/>
    <property type="match status" value="1"/>
</dbReference>
<dbReference type="Proteomes" id="UP000018031">
    <property type="component" value="Unassembled WGS sequence"/>
</dbReference>
<dbReference type="InterPro" id="IPR036986">
    <property type="entry name" value="S4_RNA-bd_sf"/>
</dbReference>
<accession>S4N6N7</accession>
<dbReference type="GO" id="GO:0120159">
    <property type="term" value="F:rRNA pseudouridine synthase activity"/>
    <property type="evidence" value="ECO:0007669"/>
    <property type="project" value="UniProtKB-ARBA"/>
</dbReference>
<evidence type="ECO:0000256" key="3">
    <source>
        <dbReference type="PROSITE-ProRule" id="PRU00182"/>
    </source>
</evidence>
<sequence>MSRYMQIRINKLISESGLGSRREAEAYITEGRIYINGKRASLSDKVCEKDTVLLDDVELPVAELIQELSAAEAYRKAIEKPSHKNTKQKAERTYISPKSASLRSKSKNNPENKRRHKYKERLETENRESPYAELNRKIRKQKK</sequence>
<evidence type="ECO:0000313" key="7">
    <source>
        <dbReference type="Proteomes" id="UP000018031"/>
    </source>
</evidence>
<keyword evidence="3" id="KW-0694">RNA-binding</keyword>
<evidence type="ECO:0000256" key="2">
    <source>
        <dbReference type="ARBA" id="ARBA00023235"/>
    </source>
</evidence>
<dbReference type="GO" id="GO:0000455">
    <property type="term" value="P:enzyme-directed rRNA pseudouridine synthesis"/>
    <property type="evidence" value="ECO:0007669"/>
    <property type="project" value="UniProtKB-ARBA"/>
</dbReference>
<reference evidence="7" key="1">
    <citation type="journal article" date="2013" name="Genome">
        <title>Draft Genome Sequences of Porphyromonas crevioricanis JCM 15906T and Porphyromonas cansulci JCM 13913T Isolated from a Canine Oral Cavity.</title>
        <authorList>
            <person name="Sakamoto M."/>
            <person name="Tanaka N."/>
            <person name="Shiwa Y."/>
            <person name="Yoshikawa H."/>
            <person name="Ohkuma M."/>
        </authorList>
    </citation>
    <scope>NUCLEOTIDE SEQUENCE [LARGE SCALE GENOMIC DNA]</scope>
    <source>
        <strain evidence="7">JCM 15906</strain>
    </source>
</reference>
<proteinExistence type="inferred from homology"/>
<reference evidence="6 7" key="2">
    <citation type="journal article" date="2013" name="Genome Announc.">
        <title>Draft Genome Sequences of Porphyromonas crevioricanis JCM 15906T and Porphyromonas cansulci JCM 13913T Isolated from a Canine Oral Cavity.</title>
        <authorList>
            <person name="Sakamoto M."/>
            <person name="Tanaka N."/>
            <person name="Shiwa Y."/>
            <person name="Yoshikawa H."/>
            <person name="Ohkuma M."/>
        </authorList>
    </citation>
    <scope>NUCLEOTIDE SEQUENCE [LARGE SCALE GENOMIC DNA]</scope>
    <source>
        <strain evidence="6 7">JCM 15906</strain>
    </source>
</reference>
<comment type="similarity">
    <text evidence="1">Belongs to the pseudouridine synthase RsuA family.</text>
</comment>
<dbReference type="PANTHER" id="PTHR47683">
    <property type="entry name" value="PSEUDOURIDINE SYNTHASE FAMILY PROTEIN-RELATED"/>
    <property type="match status" value="1"/>
</dbReference>
<gene>
    <name evidence="6" type="ORF">PORCRE_168</name>
</gene>
<dbReference type="EMBL" id="BAOU01000005">
    <property type="protein sequence ID" value="GAD04483.1"/>
    <property type="molecule type" value="Genomic_DNA"/>
</dbReference>
<organism evidence="6 7">
    <name type="scientific">Porphyromonas crevioricanis JCM 15906</name>
    <dbReference type="NCBI Taxonomy" id="1305617"/>
    <lineage>
        <taxon>Bacteria</taxon>
        <taxon>Pseudomonadati</taxon>
        <taxon>Bacteroidota</taxon>
        <taxon>Bacteroidia</taxon>
        <taxon>Bacteroidales</taxon>
        <taxon>Porphyromonadaceae</taxon>
        <taxon>Porphyromonas</taxon>
    </lineage>
</organism>
<comment type="caution">
    <text evidence="6">The sequence shown here is derived from an EMBL/GenBank/DDBJ whole genome shotgun (WGS) entry which is preliminary data.</text>
</comment>
<evidence type="ECO:0000256" key="1">
    <source>
        <dbReference type="ARBA" id="ARBA00008348"/>
    </source>
</evidence>
<dbReference type="InterPro" id="IPR002942">
    <property type="entry name" value="S4_RNA-bd"/>
</dbReference>
<feature type="compositionally biased region" description="Polar residues" evidence="4">
    <location>
        <begin position="96"/>
        <end position="109"/>
    </location>
</feature>
<protein>
    <submittedName>
        <fullName evidence="6">S4 domain protein</fullName>
    </submittedName>
</protein>
<name>S4N6N7_9PORP</name>